<keyword evidence="3" id="KW-1185">Reference proteome</keyword>
<evidence type="ECO:0000256" key="1">
    <source>
        <dbReference type="SAM" id="Phobius"/>
    </source>
</evidence>
<proteinExistence type="predicted"/>
<feature type="transmembrane region" description="Helical" evidence="1">
    <location>
        <begin position="156"/>
        <end position="177"/>
    </location>
</feature>
<keyword evidence="1" id="KW-0812">Transmembrane</keyword>
<keyword evidence="1" id="KW-1133">Transmembrane helix</keyword>
<dbReference type="RefSeq" id="WP_373970707.1">
    <property type="nucleotide sequence ID" value="NZ_JBHDLJ010000002.1"/>
</dbReference>
<feature type="transmembrane region" description="Helical" evidence="1">
    <location>
        <begin position="98"/>
        <end position="118"/>
    </location>
</feature>
<reference evidence="2 3" key="1">
    <citation type="submission" date="2024-09" db="EMBL/GenBank/DDBJ databases">
        <authorList>
            <person name="Salinas-Garcia M.A."/>
            <person name="Prieme A."/>
        </authorList>
    </citation>
    <scope>NUCLEOTIDE SEQUENCE [LARGE SCALE GENOMIC DNA]</scope>
    <source>
        <strain evidence="2 3">DSM 21081</strain>
    </source>
</reference>
<name>A0ABV4UJ09_9MICC</name>
<feature type="transmembrane region" description="Helical" evidence="1">
    <location>
        <begin position="18"/>
        <end position="37"/>
    </location>
</feature>
<accession>A0ABV4UJ09</accession>
<feature type="transmembrane region" description="Helical" evidence="1">
    <location>
        <begin position="130"/>
        <end position="150"/>
    </location>
</feature>
<protein>
    <recommendedName>
        <fullName evidence="4">DUF308 domain-containing protein</fullName>
    </recommendedName>
</protein>
<feature type="transmembrane region" description="Helical" evidence="1">
    <location>
        <begin position="74"/>
        <end position="92"/>
    </location>
</feature>
<feature type="transmembrane region" description="Helical" evidence="1">
    <location>
        <begin position="43"/>
        <end position="62"/>
    </location>
</feature>
<evidence type="ECO:0000313" key="3">
    <source>
        <dbReference type="Proteomes" id="UP001575652"/>
    </source>
</evidence>
<comment type="caution">
    <text evidence="2">The sequence shown here is derived from an EMBL/GenBank/DDBJ whole genome shotgun (WGS) entry which is preliminary data.</text>
</comment>
<evidence type="ECO:0000313" key="2">
    <source>
        <dbReference type="EMBL" id="MFB0833538.1"/>
    </source>
</evidence>
<dbReference type="EMBL" id="JBHDLJ010000002">
    <property type="protein sequence ID" value="MFB0833538.1"/>
    <property type="molecule type" value="Genomic_DNA"/>
</dbReference>
<organism evidence="2 3">
    <name type="scientific">Arthrobacter halodurans</name>
    <dbReference type="NCBI Taxonomy" id="516699"/>
    <lineage>
        <taxon>Bacteria</taxon>
        <taxon>Bacillati</taxon>
        <taxon>Actinomycetota</taxon>
        <taxon>Actinomycetes</taxon>
        <taxon>Micrococcales</taxon>
        <taxon>Micrococcaceae</taxon>
        <taxon>Arthrobacter</taxon>
    </lineage>
</organism>
<evidence type="ECO:0008006" key="4">
    <source>
        <dbReference type="Google" id="ProtNLM"/>
    </source>
</evidence>
<keyword evidence="1" id="KW-0472">Membrane</keyword>
<gene>
    <name evidence="2" type="ORF">ACETWP_02975</name>
</gene>
<sequence>MPAPTTPADVAAALWKPVMFRAVAAAAFGALSVFWPAPDATVLAYAFAGYLVFSAKAVWDFAQAGVVPSAVRGLLGGAAIAWSLAAVFMVFVPEPGAVAVAGGVALAVSGLLELYAWLRHRAELVPVRDFLISGGASLGTGAALLAGRGLDPHGLFGIAGGGAIIVAVFLLIAAFGYRHDARERAERR</sequence>
<dbReference type="Proteomes" id="UP001575652">
    <property type="component" value="Unassembled WGS sequence"/>
</dbReference>